<keyword evidence="1" id="KW-0812">Transmembrane</keyword>
<keyword evidence="1" id="KW-0472">Membrane</keyword>
<accession>A0A9C6XA28</accession>
<evidence type="ECO:0000256" key="1">
    <source>
        <dbReference type="SAM" id="Phobius"/>
    </source>
</evidence>
<keyword evidence="2" id="KW-1185">Reference proteome</keyword>
<keyword evidence="1" id="KW-1133">Transmembrane helix</keyword>
<feature type="transmembrane region" description="Helical" evidence="1">
    <location>
        <begin position="28"/>
        <end position="53"/>
    </location>
</feature>
<dbReference type="GeneID" id="113212804"/>
<dbReference type="AlphaFoldDB" id="A0A9C6XA28"/>
<evidence type="ECO:0000313" key="3">
    <source>
        <dbReference type="RefSeq" id="XP_052132020.1"/>
    </source>
</evidence>
<sequence>MKTVQEILLFCFLCKTFKIVNEKHTTPFVFLEIVVVFACRFSTTSSLLLTAGVVGTNVYLGARLAYDWLPASWGFIMGGVLLGLGYLAHIVYLLLDMASSCGASNKLATCRFGQRFLNQPCPR</sequence>
<dbReference type="RefSeq" id="XP_052132020.1">
    <property type="nucleotide sequence ID" value="XM_052276060.1"/>
</dbReference>
<proteinExistence type="predicted"/>
<feature type="transmembrane region" description="Helical" evidence="1">
    <location>
        <begin position="73"/>
        <end position="95"/>
    </location>
</feature>
<protein>
    <submittedName>
        <fullName evidence="3">Uncharacterized protein LOC113212804</fullName>
    </submittedName>
</protein>
<evidence type="ECO:0000313" key="2">
    <source>
        <dbReference type="Proteomes" id="UP000504606"/>
    </source>
</evidence>
<reference evidence="3" key="1">
    <citation type="submission" date="2025-08" db="UniProtKB">
        <authorList>
            <consortium name="RefSeq"/>
        </authorList>
    </citation>
    <scope>IDENTIFICATION</scope>
    <source>
        <tissue evidence="3">Whole organism</tissue>
    </source>
</reference>
<name>A0A9C6XA28_FRAOC</name>
<gene>
    <name evidence="3" type="primary">LOC113212804</name>
</gene>
<organism evidence="2 3">
    <name type="scientific">Frankliniella occidentalis</name>
    <name type="common">Western flower thrips</name>
    <name type="synonym">Euthrips occidentalis</name>
    <dbReference type="NCBI Taxonomy" id="133901"/>
    <lineage>
        <taxon>Eukaryota</taxon>
        <taxon>Metazoa</taxon>
        <taxon>Ecdysozoa</taxon>
        <taxon>Arthropoda</taxon>
        <taxon>Hexapoda</taxon>
        <taxon>Insecta</taxon>
        <taxon>Pterygota</taxon>
        <taxon>Neoptera</taxon>
        <taxon>Paraneoptera</taxon>
        <taxon>Thysanoptera</taxon>
        <taxon>Terebrantia</taxon>
        <taxon>Thripoidea</taxon>
        <taxon>Thripidae</taxon>
        <taxon>Frankliniella</taxon>
    </lineage>
</organism>
<dbReference type="Proteomes" id="UP000504606">
    <property type="component" value="Unplaced"/>
</dbReference>
<dbReference type="KEGG" id="foc:113212804"/>